<dbReference type="EMBL" id="PIPS01000001">
    <property type="protein sequence ID" value="RUO44947.1"/>
    <property type="molecule type" value="Genomic_DNA"/>
</dbReference>
<dbReference type="Gene3D" id="1.10.10.10">
    <property type="entry name" value="Winged helix-like DNA-binding domain superfamily/Winged helix DNA-binding domain"/>
    <property type="match status" value="1"/>
</dbReference>
<dbReference type="InterPro" id="IPR036390">
    <property type="entry name" value="WH_DNA-bd_sf"/>
</dbReference>
<comment type="caution">
    <text evidence="1">The sequence shown here is derived from an EMBL/GenBank/DDBJ whole genome shotgun (WGS) entry which is preliminary data.</text>
</comment>
<reference evidence="2" key="1">
    <citation type="journal article" date="2018" name="Front. Microbiol.">
        <title>Genome-Based Analysis Reveals the Taxonomy and Diversity of the Family Idiomarinaceae.</title>
        <authorList>
            <person name="Liu Y."/>
            <person name="Lai Q."/>
            <person name="Shao Z."/>
        </authorList>
    </citation>
    <scope>NUCLEOTIDE SEQUENCE [LARGE SCALE GENOMIC DNA]</scope>
    <source>
        <strain evidence="2">SN-14</strain>
    </source>
</reference>
<accession>A0AA94EFM3</accession>
<evidence type="ECO:0000313" key="1">
    <source>
        <dbReference type="EMBL" id="RUO44947.1"/>
    </source>
</evidence>
<evidence type="ECO:0000313" key="2">
    <source>
        <dbReference type="Proteomes" id="UP000286680"/>
    </source>
</evidence>
<protein>
    <submittedName>
        <fullName evidence="1">Uncharacterized protein</fullName>
    </submittedName>
</protein>
<dbReference type="SUPFAM" id="SSF46785">
    <property type="entry name" value="Winged helix' DNA-binding domain"/>
    <property type="match status" value="1"/>
</dbReference>
<dbReference type="Proteomes" id="UP000286680">
    <property type="component" value="Unassembled WGS sequence"/>
</dbReference>
<dbReference type="RefSeq" id="WP_126819312.1">
    <property type="nucleotide sequence ID" value="NZ_PIPS01000001.1"/>
</dbReference>
<dbReference type="InterPro" id="IPR036388">
    <property type="entry name" value="WH-like_DNA-bd_sf"/>
</dbReference>
<sequence>MDHKKLSVTAECQLAVMRELGQFTRYDVMRKLDVSRTHAQTMVNRLRRKGYVEEVGFTEGRLKKRLKVFQVTSKPIDLALPARQKIWNTLRICRAFTKPEVCAAADVSMALVSRYVNELIRWGYVRKVNNGRPGEVAGYARYRLLRNTGPDYPRVAPQTCSDPNTGEVRKVEAESCNG</sequence>
<proteinExistence type="predicted"/>
<dbReference type="AlphaFoldDB" id="A0AA94EFM3"/>
<keyword evidence="2" id="KW-1185">Reference proteome</keyword>
<organism evidence="1 2">
    <name type="scientific">Idiomarina aquatica</name>
    <dbReference type="NCBI Taxonomy" id="1327752"/>
    <lineage>
        <taxon>Bacteria</taxon>
        <taxon>Pseudomonadati</taxon>
        <taxon>Pseudomonadota</taxon>
        <taxon>Gammaproteobacteria</taxon>
        <taxon>Alteromonadales</taxon>
        <taxon>Idiomarinaceae</taxon>
        <taxon>Idiomarina</taxon>
    </lineage>
</organism>
<name>A0AA94EFM3_9GAMM</name>
<gene>
    <name evidence="1" type="ORF">CWE23_02655</name>
</gene>